<proteinExistence type="predicted"/>
<evidence type="ECO:0000256" key="1">
    <source>
        <dbReference type="SAM" id="MobiDB-lite"/>
    </source>
</evidence>
<gene>
    <name evidence="3" type="ORF">DWV59_07585</name>
</gene>
<evidence type="ECO:0000313" key="3">
    <source>
        <dbReference type="EMBL" id="RGW63942.1"/>
    </source>
</evidence>
<organism evidence="3 4">
    <name type="scientific">Bifidobacterium longum</name>
    <dbReference type="NCBI Taxonomy" id="216816"/>
    <lineage>
        <taxon>Bacteria</taxon>
        <taxon>Bacillati</taxon>
        <taxon>Actinomycetota</taxon>
        <taxon>Actinomycetes</taxon>
        <taxon>Bifidobacteriales</taxon>
        <taxon>Bifidobacteriaceae</taxon>
        <taxon>Bifidobacterium</taxon>
    </lineage>
</organism>
<evidence type="ECO:0000313" key="4">
    <source>
        <dbReference type="Proteomes" id="UP000265775"/>
    </source>
</evidence>
<accession>A0A395XWX1</accession>
<reference evidence="3 4" key="1">
    <citation type="submission" date="2018-08" db="EMBL/GenBank/DDBJ databases">
        <title>A genome reference for cultivated species of the human gut microbiota.</title>
        <authorList>
            <person name="Zou Y."/>
            <person name="Xue W."/>
            <person name="Luo G."/>
        </authorList>
    </citation>
    <scope>NUCLEOTIDE SEQUENCE [LARGE SCALE GENOMIC DNA]</scope>
    <source>
        <strain evidence="3 4">AF11-12</strain>
    </source>
</reference>
<comment type="caution">
    <text evidence="3">The sequence shown here is derived from an EMBL/GenBank/DDBJ whole genome shotgun (WGS) entry which is preliminary data.</text>
</comment>
<keyword evidence="2" id="KW-0472">Membrane</keyword>
<dbReference type="AlphaFoldDB" id="A0A395XWX1"/>
<feature type="transmembrane region" description="Helical" evidence="2">
    <location>
        <begin position="71"/>
        <end position="88"/>
    </location>
</feature>
<feature type="transmembrane region" description="Helical" evidence="2">
    <location>
        <begin position="45"/>
        <end position="65"/>
    </location>
</feature>
<dbReference type="Proteomes" id="UP000265775">
    <property type="component" value="Unassembled WGS sequence"/>
</dbReference>
<keyword evidence="2" id="KW-0812">Transmembrane</keyword>
<name>A0A395XWX1_BIFLN</name>
<dbReference type="RefSeq" id="WP_117781840.1">
    <property type="nucleotide sequence ID" value="NZ_QSAR01000008.1"/>
</dbReference>
<dbReference type="EMBL" id="QSAR01000008">
    <property type="protein sequence ID" value="RGW63942.1"/>
    <property type="molecule type" value="Genomic_DNA"/>
</dbReference>
<evidence type="ECO:0000256" key="2">
    <source>
        <dbReference type="SAM" id="Phobius"/>
    </source>
</evidence>
<protein>
    <submittedName>
        <fullName evidence="3">Uncharacterized protein</fullName>
    </submittedName>
</protein>
<feature type="region of interest" description="Disordered" evidence="1">
    <location>
        <begin position="1"/>
        <end position="26"/>
    </location>
</feature>
<sequence>MSSVTEVAVPTSDFDGNAPANGSRDMASTFSESLYWRRSARRYELAGLAAWTLAALSCVVFLAILLAARNLLVPAVLLVPLACVMVLAGRWCDRNSRDAWDFAFWSLHAEVRQ</sequence>
<keyword evidence="2" id="KW-1133">Transmembrane helix</keyword>